<keyword evidence="3" id="KW-1185">Reference proteome</keyword>
<dbReference type="Proteomes" id="UP001147830">
    <property type="component" value="Unassembled WGS sequence"/>
</dbReference>
<feature type="compositionally biased region" description="Basic and acidic residues" evidence="1">
    <location>
        <begin position="1"/>
        <end position="17"/>
    </location>
</feature>
<evidence type="ECO:0000313" key="3">
    <source>
        <dbReference type="Proteomes" id="UP001147830"/>
    </source>
</evidence>
<dbReference type="EMBL" id="JAOANI010000031">
    <property type="protein sequence ID" value="MCT7361089.1"/>
    <property type="molecule type" value="Genomic_DNA"/>
</dbReference>
<proteinExistence type="predicted"/>
<reference evidence="2" key="1">
    <citation type="journal article" date="2022" name="Front. Microbiol.">
        <title>Genome-based taxonomic rearrangement of Oceanobacter-related bacteria including the description of Thalassolituus hydrocarbonoclasticus sp. nov. and Thalassolituus pacificus sp. nov. and emended description of the genus Thalassolituus.</title>
        <authorList>
            <person name="Dong C."/>
            <person name="Wei L."/>
            <person name="Wang J."/>
            <person name="Lai Q."/>
            <person name="Huang Z."/>
            <person name="Shao Z."/>
        </authorList>
    </citation>
    <scope>NUCLEOTIDE SEQUENCE</scope>
    <source>
        <strain evidence="2">59MF3M-4</strain>
    </source>
</reference>
<organism evidence="2 3">
    <name type="scientific">Thalassolituus pacificus</name>
    <dbReference type="NCBI Taxonomy" id="2975440"/>
    <lineage>
        <taxon>Bacteria</taxon>
        <taxon>Pseudomonadati</taxon>
        <taxon>Pseudomonadota</taxon>
        <taxon>Gammaproteobacteria</taxon>
        <taxon>Oceanospirillales</taxon>
        <taxon>Oceanospirillaceae</taxon>
        <taxon>Thalassolituus</taxon>
    </lineage>
</organism>
<dbReference type="AlphaFoldDB" id="A0A9X2WIF9"/>
<protein>
    <submittedName>
        <fullName evidence="2">Uncharacterized protein</fullName>
    </submittedName>
</protein>
<evidence type="ECO:0000256" key="1">
    <source>
        <dbReference type="SAM" id="MobiDB-lite"/>
    </source>
</evidence>
<dbReference type="RefSeq" id="WP_260977916.1">
    <property type="nucleotide sequence ID" value="NZ_JAOANI010000031.1"/>
</dbReference>
<accession>A0A9X2WIF9</accession>
<sequence>MSESDISKSFDRKRESQSEPEENPLEAIRRMRQQKLHACALKQKAEMEEMLATVDEKAKPQSQESAD</sequence>
<feature type="region of interest" description="Disordered" evidence="1">
    <location>
        <begin position="1"/>
        <end position="27"/>
    </location>
</feature>
<gene>
    <name evidence="2" type="ORF">NYR02_18875</name>
</gene>
<name>A0A9X2WIF9_9GAMM</name>
<evidence type="ECO:0000313" key="2">
    <source>
        <dbReference type="EMBL" id="MCT7361089.1"/>
    </source>
</evidence>
<comment type="caution">
    <text evidence="2">The sequence shown here is derived from an EMBL/GenBank/DDBJ whole genome shotgun (WGS) entry which is preliminary data.</text>
</comment>
<reference evidence="2" key="2">
    <citation type="submission" date="2022-08" db="EMBL/GenBank/DDBJ databases">
        <authorList>
            <person name="Dong C."/>
        </authorList>
    </citation>
    <scope>NUCLEOTIDE SEQUENCE</scope>
    <source>
        <strain evidence="2">59MF3M-4</strain>
    </source>
</reference>